<name>A0A0P8A7M1_9EURY</name>
<reference evidence="1 2" key="1">
    <citation type="submission" date="2015-09" db="EMBL/GenBank/DDBJ databases">
        <title>A metagenomics-based metabolic model of nitrate-dependent anaerobic oxidation of methane by Methanoperedens-like archaea.</title>
        <authorList>
            <person name="Arshad A."/>
            <person name="Speth D.R."/>
            <person name="De Graaf R.M."/>
            <person name="Op Den Camp H.J."/>
            <person name="Jetten M.S."/>
            <person name="Welte C.U."/>
        </authorList>
    </citation>
    <scope>NUCLEOTIDE SEQUENCE [LARGE SCALE GENOMIC DNA]</scope>
</reference>
<accession>A0A0P8A7M1</accession>
<dbReference type="EMBL" id="LKCM01000107">
    <property type="protein sequence ID" value="KPQ44119.1"/>
    <property type="molecule type" value="Genomic_DNA"/>
</dbReference>
<dbReference type="AlphaFoldDB" id="A0A0P8A7M1"/>
<evidence type="ECO:0000313" key="1">
    <source>
        <dbReference type="EMBL" id="KPQ44119.1"/>
    </source>
</evidence>
<organism evidence="1 2">
    <name type="scientific">Candidatus Methanoperedens nitratireducens</name>
    <dbReference type="NCBI Taxonomy" id="1392998"/>
    <lineage>
        <taxon>Archaea</taxon>
        <taxon>Methanobacteriati</taxon>
        <taxon>Methanobacteriota</taxon>
        <taxon>Stenosarchaea group</taxon>
        <taxon>Methanomicrobia</taxon>
        <taxon>Methanosarcinales</taxon>
        <taxon>ANME-2 cluster</taxon>
        <taxon>Candidatus Methanoperedentaceae</taxon>
        <taxon>Candidatus Methanoperedens</taxon>
    </lineage>
</organism>
<comment type="caution">
    <text evidence="1">The sequence shown here is derived from an EMBL/GenBank/DDBJ whole genome shotgun (WGS) entry which is preliminary data.</text>
</comment>
<dbReference type="Proteomes" id="UP000050360">
    <property type="component" value="Unassembled WGS sequence"/>
</dbReference>
<evidence type="ECO:0000313" key="2">
    <source>
        <dbReference type="Proteomes" id="UP000050360"/>
    </source>
</evidence>
<protein>
    <submittedName>
        <fullName evidence="1">Uncharacterized protein</fullName>
    </submittedName>
</protein>
<sequence length="97" mass="10660">MNTKETLAVLIFFFKEKCLLSIRANVSLDKDIGIGIEPVIQGNNSLALDLGKVTGLRTGTGEKSKRIIMVDDNIEFTSDGESYIKLKVLEVRGEDSV</sequence>
<gene>
    <name evidence="1" type="ORF">MPEBLZ_01315</name>
</gene>
<proteinExistence type="predicted"/>